<evidence type="ECO:0000256" key="2">
    <source>
        <dbReference type="ARBA" id="ARBA00007991"/>
    </source>
</evidence>
<accession>A0A8H6ZAQ6</accession>
<feature type="compositionally biased region" description="Acidic residues" evidence="5">
    <location>
        <begin position="388"/>
        <end position="405"/>
    </location>
</feature>
<dbReference type="EMBL" id="JACAZH010000003">
    <property type="protein sequence ID" value="KAF7373942.1"/>
    <property type="molecule type" value="Genomic_DNA"/>
</dbReference>
<comment type="similarity">
    <text evidence="2">Belongs to the importin beta family.</text>
</comment>
<dbReference type="PANTHER" id="PTHR12363:SF33">
    <property type="entry name" value="IMPORTIN-13"/>
    <property type="match status" value="1"/>
</dbReference>
<dbReference type="Proteomes" id="UP000623467">
    <property type="component" value="Unassembled WGS sequence"/>
</dbReference>
<dbReference type="GO" id="GO:0006606">
    <property type="term" value="P:protein import into nucleus"/>
    <property type="evidence" value="ECO:0007669"/>
    <property type="project" value="TreeGrafter"/>
</dbReference>
<dbReference type="InterPro" id="IPR051345">
    <property type="entry name" value="Importin_beta-like_NTR"/>
</dbReference>
<evidence type="ECO:0000256" key="4">
    <source>
        <dbReference type="ARBA" id="ARBA00023242"/>
    </source>
</evidence>
<evidence type="ECO:0000313" key="7">
    <source>
        <dbReference type="Proteomes" id="UP000623467"/>
    </source>
</evidence>
<dbReference type="InterPro" id="IPR040520">
    <property type="entry name" value="Importin_rep_3"/>
</dbReference>
<evidence type="ECO:0000256" key="3">
    <source>
        <dbReference type="ARBA" id="ARBA00022448"/>
    </source>
</evidence>
<evidence type="ECO:0000256" key="5">
    <source>
        <dbReference type="SAM" id="MobiDB-lite"/>
    </source>
</evidence>
<comment type="caution">
    <text evidence="6">The sequence shown here is derived from an EMBL/GenBank/DDBJ whole genome shotgun (WGS) entry which is preliminary data.</text>
</comment>
<feature type="compositionally biased region" description="Basic and acidic residues" evidence="5">
    <location>
        <begin position="487"/>
        <end position="500"/>
    </location>
</feature>
<dbReference type="Gene3D" id="1.25.10.10">
    <property type="entry name" value="Leucine-rich Repeat Variant"/>
    <property type="match status" value="2"/>
</dbReference>
<dbReference type="Pfam" id="PF18806">
    <property type="entry name" value="Importin_rep_3"/>
    <property type="match status" value="1"/>
</dbReference>
<comment type="subcellular location">
    <subcellularLocation>
        <location evidence="1">Nucleus</location>
    </subcellularLocation>
</comment>
<keyword evidence="4" id="KW-0539">Nucleus</keyword>
<dbReference type="PANTHER" id="PTHR12363">
    <property type="entry name" value="TRANSPORTIN 3 AND IMPORTIN 13"/>
    <property type="match status" value="1"/>
</dbReference>
<protein>
    <recommendedName>
        <fullName evidence="8">ARM repeat superfamily protein</fullName>
    </recommendedName>
</protein>
<dbReference type="SUPFAM" id="SSF48371">
    <property type="entry name" value="ARM repeat"/>
    <property type="match status" value="1"/>
</dbReference>
<feature type="region of interest" description="Disordered" evidence="5">
    <location>
        <begin position="376"/>
        <end position="407"/>
    </location>
</feature>
<feature type="compositionally biased region" description="Low complexity" evidence="5">
    <location>
        <begin position="572"/>
        <end position="591"/>
    </location>
</feature>
<dbReference type="InterPro" id="IPR016024">
    <property type="entry name" value="ARM-type_fold"/>
</dbReference>
<sequence length="1153" mass="119302">MSGLGEADVLHAIQLIQTAYGSPSPSASGASGSGQQDSAAALNALNTALRTPAAWGLVVPLLAHPDPNVHLSAEEQRALKEVLVREAGVQVDSAGVKRARVVRRKVYAAVVALAIRLVPAGLWGSSPSSTPEDEDAGGSKEEGRVWVEECVRRLVASGAGSADVHEFLAGAAEDVGAANLVPLHRIQLDESLRLAAPLVLQSVATVLSSSANANSSSSPLDTDLDAALTCLVSWLPNRLLPRHGRGGNVGRGGKAVTGALSELLARPPSGWSPGVLLEPLLAWVAGRFPEYAFPSSPSASSFAAGPAAEKEKRAKLRSHAKLLIALADAAVEWVAGHLVDSSPVAAGGAEPRPRSLLAQTLVRAMLALTAVDAGGARVRSSSTTGGETGEDDDGEEGDDGGEGDEDAHAGAPLGFWYLLQEALWEIPAANAYLYPSSSPFSPDMDPDDPERFRRGSPWTPAAVRTGSYSFGAAGQGEGGDGQGDDEEKGRKTSGAEEARTAHARAATASGWSASRCIGGMSGIRLLMHTTSSATTCWYILSTRRQGGGAWETIESPLFLLRAVHEALDLDTSTSTSSFTPSSALNPSSSSSGQGGQNVGTAALERLFGADVWGRLPQGPGGEGGKDGEKDAVARLRRTALGLVDTYAAYFTTRAPEALLAPLGYVLGALRDADRGICLQAALALRSLCDANRRALAARISAFAEVHAGLGGVPDSEKGKVLQSIASVIQALPPAEAVAPVEAMVGPVLQRLAAALGAAGVHPEPARASAILQLEILAGVSKGLTRITDPLAFDDADGDGEDGAGGPEGAAVRAAREDPRAVALRAALFDAIAQVAELWSADAEVGQALSELFKAITALPADVTLLSLPAGPLLGVVCRAASRRLTGVWLALATIIIAQLNPPPLFLTPLKSGPSAEAEACVREAVGTLVGAALTVLGAPGGMVENPDIVQEFFACMDRVAQDFTTAFCALPDGAFDALMQCAISALALQERYSLVAACTFLGTLIHRVALYAPISQDLLQQLQIHMIRAHGRSLMRAVLCGFAGAAPRSVTSNLLELLAALVSRWDDRAVGEAEGEMREAGQVGGGARGWVAGIVFAEDFFPSRAGREDKERFVKTVVSSRSVKKTKEAANQFTIVAWGLEGSTFGYSSVSTV</sequence>
<feature type="region of interest" description="Disordered" evidence="5">
    <location>
        <begin position="441"/>
        <end position="506"/>
    </location>
</feature>
<keyword evidence="7" id="KW-1185">Reference proteome</keyword>
<reference evidence="6" key="1">
    <citation type="submission" date="2020-05" db="EMBL/GenBank/DDBJ databases">
        <title>Mycena genomes resolve the evolution of fungal bioluminescence.</title>
        <authorList>
            <person name="Tsai I.J."/>
        </authorList>
    </citation>
    <scope>NUCLEOTIDE SEQUENCE</scope>
    <source>
        <strain evidence="6">160909Yilan</strain>
    </source>
</reference>
<evidence type="ECO:0000256" key="1">
    <source>
        <dbReference type="ARBA" id="ARBA00004123"/>
    </source>
</evidence>
<gene>
    <name evidence="6" type="ORF">MSAN_00606600</name>
</gene>
<evidence type="ECO:0008006" key="8">
    <source>
        <dbReference type="Google" id="ProtNLM"/>
    </source>
</evidence>
<keyword evidence="3" id="KW-0813">Transport</keyword>
<proteinExistence type="inferred from homology"/>
<feature type="region of interest" description="Disordered" evidence="5">
    <location>
        <begin position="572"/>
        <end position="596"/>
    </location>
</feature>
<dbReference type="OrthoDB" id="2016913at2759"/>
<dbReference type="GO" id="GO:0005634">
    <property type="term" value="C:nucleus"/>
    <property type="evidence" value="ECO:0007669"/>
    <property type="project" value="UniProtKB-SubCell"/>
</dbReference>
<organism evidence="6 7">
    <name type="scientific">Mycena sanguinolenta</name>
    <dbReference type="NCBI Taxonomy" id="230812"/>
    <lineage>
        <taxon>Eukaryota</taxon>
        <taxon>Fungi</taxon>
        <taxon>Dikarya</taxon>
        <taxon>Basidiomycota</taxon>
        <taxon>Agaricomycotina</taxon>
        <taxon>Agaricomycetes</taxon>
        <taxon>Agaricomycetidae</taxon>
        <taxon>Agaricales</taxon>
        <taxon>Marasmiineae</taxon>
        <taxon>Mycenaceae</taxon>
        <taxon>Mycena</taxon>
    </lineage>
</organism>
<dbReference type="GO" id="GO:0005737">
    <property type="term" value="C:cytoplasm"/>
    <property type="evidence" value="ECO:0007669"/>
    <property type="project" value="TreeGrafter"/>
</dbReference>
<name>A0A8H6ZAQ6_9AGAR</name>
<dbReference type="InterPro" id="IPR011989">
    <property type="entry name" value="ARM-like"/>
</dbReference>
<evidence type="ECO:0000313" key="6">
    <source>
        <dbReference type="EMBL" id="KAF7373942.1"/>
    </source>
</evidence>
<dbReference type="AlphaFoldDB" id="A0A8H6ZAQ6"/>